<name>A0A368SYB5_9ACTN</name>
<organism evidence="1 2">
    <name type="scientific">Marinitenerispora sediminis</name>
    <dbReference type="NCBI Taxonomy" id="1931232"/>
    <lineage>
        <taxon>Bacteria</taxon>
        <taxon>Bacillati</taxon>
        <taxon>Actinomycetota</taxon>
        <taxon>Actinomycetes</taxon>
        <taxon>Streptosporangiales</taxon>
        <taxon>Nocardiopsidaceae</taxon>
        <taxon>Marinitenerispora</taxon>
    </lineage>
</organism>
<reference evidence="1 2" key="1">
    <citation type="submission" date="2018-04" db="EMBL/GenBank/DDBJ databases">
        <title>Novel actinobacteria from marine sediment.</title>
        <authorList>
            <person name="Ng Z.Y."/>
            <person name="Tan G.Y.A."/>
        </authorList>
    </citation>
    <scope>NUCLEOTIDE SEQUENCE [LARGE SCALE GENOMIC DNA]</scope>
    <source>
        <strain evidence="1 2">TPS81</strain>
    </source>
</reference>
<proteinExistence type="predicted"/>
<dbReference type="AlphaFoldDB" id="A0A368SYB5"/>
<dbReference type="InterPro" id="IPR014729">
    <property type="entry name" value="Rossmann-like_a/b/a_fold"/>
</dbReference>
<dbReference type="Proteomes" id="UP000253318">
    <property type="component" value="Unassembled WGS sequence"/>
</dbReference>
<gene>
    <name evidence="1" type="ORF">DEF24_25635</name>
</gene>
<evidence type="ECO:0000313" key="1">
    <source>
        <dbReference type="EMBL" id="RCV49043.1"/>
    </source>
</evidence>
<dbReference type="Gene3D" id="3.40.50.620">
    <property type="entry name" value="HUPs"/>
    <property type="match status" value="1"/>
</dbReference>
<dbReference type="OrthoDB" id="5933081at2"/>
<evidence type="ECO:0008006" key="3">
    <source>
        <dbReference type="Google" id="ProtNLM"/>
    </source>
</evidence>
<comment type="caution">
    <text evidence="1">The sequence shown here is derived from an EMBL/GenBank/DDBJ whole genome shotgun (WGS) entry which is preliminary data.</text>
</comment>
<dbReference type="SUPFAM" id="SSF52402">
    <property type="entry name" value="Adenine nucleotide alpha hydrolases-like"/>
    <property type="match status" value="1"/>
</dbReference>
<keyword evidence="2" id="KW-1185">Reference proteome</keyword>
<dbReference type="EMBL" id="QEIN01000351">
    <property type="protein sequence ID" value="RCV49043.1"/>
    <property type="molecule type" value="Genomic_DNA"/>
</dbReference>
<protein>
    <recommendedName>
        <fullName evidence="3">Asparagine synthase</fullName>
    </recommendedName>
</protein>
<dbReference type="RefSeq" id="WP_114400755.1">
    <property type="nucleotide sequence ID" value="NZ_QEIM01000289.1"/>
</dbReference>
<sequence length="531" mass="59256">MFRLRSTPTDDPPHLRWEPTGRYRSGASWIEPFTHPVLEHGAIVRRSDQQAVIVNRERQRAVRTWCHTPGPHVVDDAVYEQRLAEVRSWPLAHTLVHVDRGGLRVEASRWGAAPMHLAEVDGELRGSWDLLDLAPLIDTCRLNELEVVRFLTYATHYSAQTLLADVITVTERATAAHDARGLRITYPAPGLHAQPRTLKPGADPVGFFEHALAEVVQRWDVDPDAAVADVSGGMDSANVAVTLAQLHPGRVATGAMMLVGPYREQQARRRRELLADGFAEDHRLEMIAQLPFAPGGPRDRGEPFDPQEGPYAEARNLLLDRYAAAGKRVVFTGLGGDEMMKLRRAEAAALGLAAQAPPLRATEDGVPVFLGERGRALLPRRFDGLAPIGPTLWSILDCFSALYPHYMKRGLWPINPLAAPSIVRLAESLAAPWRAKKHLLRERLRHRGFSTDVVHPELPENFQHILDLAMRRHGAALLEHLVDEGARLVADGYLDETELRRAARTFAVTGRRTFDVYRPLMLEMALRSLTR</sequence>
<evidence type="ECO:0000313" key="2">
    <source>
        <dbReference type="Proteomes" id="UP000253318"/>
    </source>
</evidence>
<accession>A0A368SYB5</accession>